<dbReference type="Pfam" id="PF00668">
    <property type="entry name" value="Condensation"/>
    <property type="match status" value="4"/>
</dbReference>
<organism evidence="5 6">
    <name type="scientific">Streptomyces coacervatus</name>
    <dbReference type="NCBI Taxonomy" id="647381"/>
    <lineage>
        <taxon>Bacteria</taxon>
        <taxon>Bacillati</taxon>
        <taxon>Actinomycetota</taxon>
        <taxon>Actinomycetes</taxon>
        <taxon>Kitasatosporales</taxon>
        <taxon>Streptomycetaceae</taxon>
        <taxon>Streptomyces</taxon>
    </lineage>
</organism>
<gene>
    <name evidence="5" type="ORF">GCM10022403_005840</name>
</gene>
<dbReference type="InterPro" id="IPR009081">
    <property type="entry name" value="PP-bd_ACP"/>
</dbReference>
<comment type="caution">
    <text evidence="5">The sequence shown here is derived from an EMBL/GenBank/DDBJ whole genome shotgun (WGS) entry which is preliminary data.</text>
</comment>
<dbReference type="InterPro" id="IPR020806">
    <property type="entry name" value="PKS_PP-bd"/>
</dbReference>
<keyword evidence="6" id="KW-1185">Reference proteome</keyword>
<dbReference type="Gene3D" id="3.40.50.1820">
    <property type="entry name" value="alpha/beta hydrolase"/>
    <property type="match status" value="1"/>
</dbReference>
<dbReference type="InterPro" id="IPR000873">
    <property type="entry name" value="AMP-dep_synth/lig_dom"/>
</dbReference>
<dbReference type="InterPro" id="IPR010071">
    <property type="entry name" value="AA_adenyl_dom"/>
</dbReference>
<dbReference type="InterPro" id="IPR020845">
    <property type="entry name" value="AMP-binding_CS"/>
</dbReference>
<dbReference type="InterPro" id="IPR023213">
    <property type="entry name" value="CAT-like_dom_sf"/>
</dbReference>
<protein>
    <recommendedName>
        <fullName evidence="4">Carrier domain-containing protein</fullName>
    </recommendedName>
</protein>
<evidence type="ECO:0000256" key="1">
    <source>
        <dbReference type="ARBA" id="ARBA00001957"/>
    </source>
</evidence>
<dbReference type="InterPro" id="IPR029058">
    <property type="entry name" value="AB_hydrolase_fold"/>
</dbReference>
<dbReference type="InterPro" id="IPR006162">
    <property type="entry name" value="Ppantetheine_attach_site"/>
</dbReference>
<evidence type="ECO:0000256" key="2">
    <source>
        <dbReference type="ARBA" id="ARBA00022450"/>
    </source>
</evidence>
<dbReference type="Proteomes" id="UP001501009">
    <property type="component" value="Unassembled WGS sequence"/>
</dbReference>
<feature type="domain" description="Carrier" evidence="4">
    <location>
        <begin position="923"/>
        <end position="998"/>
    </location>
</feature>
<dbReference type="CDD" id="cd05930">
    <property type="entry name" value="A_NRPS"/>
    <property type="match status" value="2"/>
</dbReference>
<dbReference type="Pfam" id="PF00550">
    <property type="entry name" value="PP-binding"/>
    <property type="match status" value="4"/>
</dbReference>
<dbReference type="InterPro" id="IPR001031">
    <property type="entry name" value="Thioesterase"/>
</dbReference>
<keyword evidence="2" id="KW-0596">Phosphopantetheine</keyword>
<dbReference type="NCBIfam" id="TIGR01733">
    <property type="entry name" value="AA-adenyl-dom"/>
    <property type="match status" value="4"/>
</dbReference>
<dbReference type="Gene3D" id="3.40.50.980">
    <property type="match status" value="8"/>
</dbReference>
<dbReference type="SMART" id="SM00824">
    <property type="entry name" value="PKS_TE"/>
    <property type="match status" value="1"/>
</dbReference>
<dbReference type="PROSITE" id="PS50075">
    <property type="entry name" value="CARRIER"/>
    <property type="match status" value="4"/>
</dbReference>
<dbReference type="Pfam" id="PF13193">
    <property type="entry name" value="AMP-binding_C"/>
    <property type="match status" value="4"/>
</dbReference>
<keyword evidence="3" id="KW-0597">Phosphoprotein</keyword>
<dbReference type="NCBIfam" id="NF003417">
    <property type="entry name" value="PRK04813.1"/>
    <property type="match status" value="4"/>
</dbReference>
<dbReference type="Gene3D" id="3.30.559.30">
    <property type="entry name" value="Nonribosomal peptide synthetase, condensation domain"/>
    <property type="match status" value="4"/>
</dbReference>
<dbReference type="Gene3D" id="2.30.38.10">
    <property type="entry name" value="Luciferase, Domain 3"/>
    <property type="match status" value="4"/>
</dbReference>
<dbReference type="PANTHER" id="PTHR45527">
    <property type="entry name" value="NONRIBOSOMAL PEPTIDE SYNTHETASE"/>
    <property type="match status" value="1"/>
</dbReference>
<dbReference type="Gene3D" id="3.30.559.10">
    <property type="entry name" value="Chloramphenicol acetyltransferase-like domain"/>
    <property type="match status" value="4"/>
</dbReference>
<dbReference type="Pfam" id="PF00501">
    <property type="entry name" value="AMP-binding"/>
    <property type="match status" value="4"/>
</dbReference>
<dbReference type="SUPFAM" id="SSF52777">
    <property type="entry name" value="CoA-dependent acyltransferases"/>
    <property type="match status" value="8"/>
</dbReference>
<dbReference type="SUPFAM" id="SSF53474">
    <property type="entry name" value="alpha/beta-Hydrolases"/>
    <property type="match status" value="1"/>
</dbReference>
<feature type="domain" description="Carrier" evidence="4">
    <location>
        <begin position="4133"/>
        <end position="4207"/>
    </location>
</feature>
<feature type="domain" description="Carrier" evidence="4">
    <location>
        <begin position="3045"/>
        <end position="3119"/>
    </location>
</feature>
<proteinExistence type="predicted"/>
<dbReference type="SUPFAM" id="SSF47336">
    <property type="entry name" value="ACP-like"/>
    <property type="match status" value="4"/>
</dbReference>
<feature type="domain" description="Carrier" evidence="4">
    <location>
        <begin position="1980"/>
        <end position="2055"/>
    </location>
</feature>
<dbReference type="InterPro" id="IPR020802">
    <property type="entry name" value="TesA-like"/>
</dbReference>
<name>A0ABP7GT09_9ACTN</name>
<evidence type="ECO:0000313" key="6">
    <source>
        <dbReference type="Proteomes" id="UP001501009"/>
    </source>
</evidence>
<comment type="cofactor">
    <cofactor evidence="1">
        <name>pantetheine 4'-phosphate</name>
        <dbReference type="ChEBI" id="CHEBI:47942"/>
    </cofactor>
</comment>
<dbReference type="PANTHER" id="PTHR45527:SF1">
    <property type="entry name" value="FATTY ACID SYNTHASE"/>
    <property type="match status" value="1"/>
</dbReference>
<dbReference type="PROSITE" id="PS00012">
    <property type="entry name" value="PHOSPHOPANTETHEINE"/>
    <property type="match status" value="4"/>
</dbReference>
<dbReference type="EMBL" id="BAABDE010000002">
    <property type="protein sequence ID" value="GAA3773547.1"/>
    <property type="molecule type" value="Genomic_DNA"/>
</dbReference>
<dbReference type="PROSITE" id="PS00455">
    <property type="entry name" value="AMP_BINDING"/>
    <property type="match status" value="4"/>
</dbReference>
<dbReference type="Pfam" id="PF00975">
    <property type="entry name" value="Thioesterase"/>
    <property type="match status" value="1"/>
</dbReference>
<evidence type="ECO:0000256" key="3">
    <source>
        <dbReference type="ARBA" id="ARBA00022553"/>
    </source>
</evidence>
<dbReference type="Gene3D" id="3.30.300.30">
    <property type="match status" value="4"/>
</dbReference>
<accession>A0ABP7GT09</accession>
<dbReference type="SMART" id="SM00823">
    <property type="entry name" value="PKS_PP"/>
    <property type="match status" value="4"/>
</dbReference>
<dbReference type="InterPro" id="IPR045851">
    <property type="entry name" value="AMP-bd_C_sf"/>
</dbReference>
<reference evidence="6" key="1">
    <citation type="journal article" date="2019" name="Int. J. Syst. Evol. Microbiol.">
        <title>The Global Catalogue of Microorganisms (GCM) 10K type strain sequencing project: providing services to taxonomists for standard genome sequencing and annotation.</title>
        <authorList>
            <consortium name="The Broad Institute Genomics Platform"/>
            <consortium name="The Broad Institute Genome Sequencing Center for Infectious Disease"/>
            <person name="Wu L."/>
            <person name="Ma J."/>
        </authorList>
    </citation>
    <scope>NUCLEOTIDE SEQUENCE [LARGE SCALE GENOMIC DNA]</scope>
    <source>
        <strain evidence="6">JCM 17138</strain>
    </source>
</reference>
<dbReference type="SUPFAM" id="SSF56801">
    <property type="entry name" value="Acetyl-CoA synthetase-like"/>
    <property type="match status" value="4"/>
</dbReference>
<dbReference type="CDD" id="cd19544">
    <property type="entry name" value="E-C_NRPS"/>
    <property type="match status" value="2"/>
</dbReference>
<dbReference type="InterPro" id="IPR001242">
    <property type="entry name" value="Condensation_dom"/>
</dbReference>
<dbReference type="CDD" id="cd17646">
    <property type="entry name" value="A_NRPS_AB3403-like"/>
    <property type="match status" value="2"/>
</dbReference>
<dbReference type="Gene3D" id="1.10.1200.10">
    <property type="entry name" value="ACP-like"/>
    <property type="match status" value="3"/>
</dbReference>
<dbReference type="InterPro" id="IPR036736">
    <property type="entry name" value="ACP-like_sf"/>
</dbReference>
<sequence length="4452" mass="471412">MGGFAAALQQVVDRHDIYRTAVVWEGLREPVQVVARAAVLSVREVALESGPDPVRQLLRAAGATMDVTRAPLMDLHIAAHPEGDGRWLVLLRMHHLVQDHTGMDVVLNEARMILAGRGGELADPLPFRDFVAQARGGVERSEHERYFAGLLGDVVEPTAPYGLVDVHGDGVGAVRAQLPVRAPVVAAVRGLARRLGVSPATLFHVAWARVLGAVSGRSDVVFGTVLFGRMNAGAGADRVAGLFINTLPVRVGLAGTGVVEAVSGMRGQLAALLEHEHAPLTLAQQVSGVPANTPLFTSLFNYRHNAAQETDEKRVEGIRTRYKQERTNYPLSVAIDDDGTGLWLTVDALAPADSKAVCELLHTAVENLTTALGEALDTDTDLPLHDVDVMDDTERRRVLEQWNDTAVALPRNLVPELFEAQAARTPDAVAVECDGGELTYGELEARANRLAHRLMAAGVGPESIVPVLLGRSADLVVALLGVWKAGAAYLPVDPGYPAERVAFVLADAGVEYAVTTSGLAAALPDGVSAVVLDDPETVAALAEESASSPGVALRHEHAAYVIYTSGSTGRPKGVVVSHGSLLNFLNDMGVRFPLTEQDVWVGVTTVSFDIAALELYLPLISGARLVPAPRDVVVDPVELVALLRRSGATIMQATPSLWRAVLAELSEADTGLPEMRLLVGGEALPAPLAETMSALGETTNLYGPTETTIWSTAARVDGSAGADDTDPPIGRPLDNTRVFVLDDALSPVPVGVAGELYVAGAGLARGYAGRAGLSAERFVACPFGTGERMYRTGDRVRWGGDGRLVFVGRADEQVKIRGFRIEPGEVQTVVALHPGVDQVAVVAREDVPADIRLVAYVVAKEAQSTAAGLSEPVRQFVAERLPEYMVPSAVVVLDALPLTANGKVDRQALPMPAHGQESGTGRGPATVQEELLCGAFAQVLGLAGFGVDDDFFRSGGHSLLAVRLVSRIRSVLGVELPLRVLFEASTPAALAGRLTEAGSARSALVVRERPERVPLSYAQQRLWFVGQLEGPSPVYNLPVALRLSGAVDAGALNAALRDVVGRHEVLRTVIGVADGEPYQQIVELPELQWDLETVQVAEEELAAAIGRAAACTFDLATEVPIKAWLFTTGPEAHVLVLVVHHVAGDGWSMGPLARDISTAYAARRTGHTPAWDALAVQYADYALWQRELLGDGDDPGSVLAGQVGYWRGALEGAPEELVLPFDRPRPAVASHRGVGVPLEVSAGLHRRLVEVAREQGVTLYMVLQAALAVLLSRLGAGTDIPIGSATAGRTDEALDELVGFFVNTVVVRADLTGDPTFTQLLARVRETSVAALSHQDVPFERLVEELSPVRSLARHPLFQVMLTLQNTDRATLDLPGAHTDGLANGTPMARFDLDLTIAEVVDAQGSPAGLRGALIGAADLFDAGSVERMAAGWVRVLEALAGDPDVPLHGVDVMGDIERWRVVGEWNDTVVELPVGTLHGLFEVQVGRSPGAVAVVCDGVELTYAQLDVRANRLARRLMAGGVGVESVVGVCLERSVDLVVALLAVLKAGGAYVPLDPELPVERLAVMVADAGAVCAVTASGLAGVLPEGLVRVFVDDPGLEDVPGTSPGVVVDAGSAAYLIFTSGSTGRPKGVVTSHAGIVNRLGWMQERFGLAAGERVLHKTPFGFDVSVWELFWPLVQGATMVVARPGGHRDPQYLAELMEVQRVSTVHFVPSMLEVFVAEPAAGGCGSLRRVVCSGEALGLAVQERFFEVFGPGTELHNLYGPTEASVDVTAWRCVPGQDSGPVPIGVPVANTRVYVLDARLMPVPVGVAGELYLAGVQLARGYAGRPGLTAERFVASPFGVGERLYRTGDVARWSAAGQVEYLGRADDQVKIRGFRIEPGEVQAVIAMHPQVGQATVIVREDVPGDQRLVAYVVPVTGASAGLGETVRQFAAAGLPEYMVPSAVMVLDALPVTANGKLDRRALPAPDPAVGTNREPATVQEELLCGAFAHVLGVEAFGVDDDFFRLGGHSLLAMRLVSRIRTVLGVELPLRLLFEASTPAALAGRLTEAGGARSALVVRERPEQVPLSYAQQRLWFIGQLEGPSAVYNLPVALRLSGDVDPVALNAALRDVLGRHEVLRTRFGVLDGEPYQQIIEVQDLVWDLQVVEVAEDELAAAIGRASGYEFDLAAETPVRAWLFATGPEQHVLVFVVHHIAWDGWSMGPLARDVSAAYAARQEGREPHWSALPVQYADYALWQRELLGDQDDPDSVMAQQVAYWRAALDGAPEELALPFDRPRPAVASHRGTAVSLQIPGELHQRLVERAREQGVTLYMVLQAGLAVLLSRLGAGDDIPVGSAIAGRTDEALDDLVGCFVNTLVVRTDLSGDPTLGQVLERVRETSLAAFAHQDVPFERLVEELAPARSLARHPLFQVVLTFQNTGGIDLPSVQIKGMAAGSPLAKFDLDLLIGEVFDSEGRPAGLLGSLTGAADVFDAESVERIAERWTRVLEALADDLATRVSTVPVLEPSERRRVLSEWNDTGVDVAPVSVAGLFEAQVARTPDAAAVVCEGNKLTYAELDARANQLAHALIGRGVGAESVVGLCLPRGVDMIVAILGVWKAGAAYVPVDPEYPAERIAFMLADSRAAVLVGTEELLEELPVGRLVTVEVDATATRAALAMLPTTPPAVPVAPEQLAYVIYTSGSTGRPKGVAVTHRGLTNYVACVPGELGLGRPGARYAVLQGQATDLGNTVVFGCLTTGGELHVLPAEAAVDATAVAEYLAAHGIDHLKAVPSHLAALGAVGGLERVLPQRALVLGGEAASPAWTEGLLAAAGERAVFNHYGPTETTIGVATGRLTAEVVADGVVPLGRPVGNTRAYALDERLRPVAPGTNGELYVAGAQLARGYVGRAGLSAERFVACPFAIGERMYRTGDRVRWTADGQLVFAGRADEQVKIRGFRIEPGEVQTVVAAHPAVRQAAVIAREDTPGDRRLVAYVVPEDQDGGEGLPALVRRYAGERLPEHMVPSAVVVLDAVPLTGNGKLDRKALPAPDHAGTVTIGGRGPSTAQEEILCAAFAEVLGVPTVSVDDDFFELGGHSLLAVRLVELLRPRGVSLSVRTLFETPTVASLAAAAGAEQVVVPENRIPVGTEVITPEMLPLVELDEDEIDTVVATVEGGAGNVADIYPLAPLQEGILFHHLMTDAGARDVYVMPVVLEFDSRARVGGFAAALQQVVDRHDIYRTAVVWEGLREPVQVVARAAVLPVREVALESGPDPVQQLLRAAGSTMDVTRAPLLDLHIAAHPEGDGRWLASLRIHQMVRDHTAMDVLLGEVRAILAGRGGELARPLPFRDFVAQARGGVERAEHERYFAGLLGDVEEPTAPYGLVDVHGDGAGAVRAQLPVRAPVVAAVRGLARRLGVSPATLFHVAWARVLGAVSGRSDVVFGTVLFGRMNAGAGADRVVGPFINTLPVRVELAQTGVVEAVSGMRGQLAALLEHEHAPLALAQKASGVPANTPLFTSLFNYRHNADQRATPNSQEATKERVEGIRTVLMEERTNYPLTVSVDDVGEGIWLTVDALAPADSEAVCGLLHTAVESLAAALGEALDTDSDVPLHGVDVMGDIERRRVVGEWNDTVVELPVGTLHGLFEVQVGRTPGAVAVVCDGVELTYGELEVRANRLAHRLMAAGVGAESVVGVCLERSVDLVVALLGVLKAGGAYVPLDPELPVERVAVMVADAGAVCAVTASGMAGVLPEGLVRVFVDDPGLVDVPGVSPGVVVDAGSAAYVMFTSGSTGRPKGVVTSHAGIVNRLGWMQERFGLAAGERVLHKTPFGFDVSVWELFWPLVRGATMVVARPGGHRDPEYLAELMEVQRVSTVHFVPSMLEVFVAEPAAARCGSLRRVVCSGEALGLAVQERFFGVFGPGVELHNLYGPTEASVDVTGWRCVPGQDSGPVPIGVPVANTRVYVLDAGLMPVPVGVAGELYLAGVQLARGYAGRPGLTAERFVASPFGVGERLYRTGDVARWSAAGQVEYLGRADDQVKIRGFRIEPGEVQAVIAAHPAVRQAAVIVREDTPGEMSLAAYVVPVADAGTELAETVRQFAAAGLPEYMVPSAVVVLDELPVTANGKLDRKALPAPDPTAGVAGAAVTGRGPITALQRLMCDAFAEVLGVESVGVDDDFFRLGGHSLLAVRLVTRLKARGVTVPVRSLLTAPSVSGLLKRMNLSSLHDALDVLLPIRTQGSQPPLFFVHPAGGLSWSYMPLARFVPEDIPLYGLQARGLDGRSALSGSVREMAADYIEQIRTVQKTGPYHLLGWSFGGFPAHEIAVQLQAAGEEVAALVIMDTYPNPPGTEVGAPELDVVPEHLLNRVREEAGEVLGAITDDELISLGRAFLNNGALKGRHNLGRFTGDALVVVATEGRAQDEPTAELWRPHISGDISEVRLPYGHSELVRPQVLGEVWDAVSAWLARED</sequence>
<evidence type="ECO:0000259" key="4">
    <source>
        <dbReference type="PROSITE" id="PS50075"/>
    </source>
</evidence>
<dbReference type="InterPro" id="IPR025110">
    <property type="entry name" value="AMP-bd_C"/>
</dbReference>
<dbReference type="CDD" id="cd19540">
    <property type="entry name" value="LCL_NRPS-like"/>
    <property type="match status" value="2"/>
</dbReference>
<evidence type="ECO:0000313" key="5">
    <source>
        <dbReference type="EMBL" id="GAA3773547.1"/>
    </source>
</evidence>